<dbReference type="AlphaFoldDB" id="A0A3N9TCS6"/>
<dbReference type="InterPro" id="IPR001110">
    <property type="entry name" value="UPF0012_CS"/>
</dbReference>
<dbReference type="PANTHER" id="PTHR23088:SF27">
    <property type="entry name" value="DEAMINATED GLUTATHIONE AMIDASE"/>
    <property type="match status" value="1"/>
</dbReference>
<evidence type="ECO:0000313" key="4">
    <source>
        <dbReference type="Proteomes" id="UP000281112"/>
    </source>
</evidence>
<dbReference type="InterPro" id="IPR003010">
    <property type="entry name" value="C-N_Hydrolase"/>
</dbReference>
<evidence type="ECO:0000313" key="3">
    <source>
        <dbReference type="EMBL" id="RQW61869.1"/>
    </source>
</evidence>
<comment type="similarity">
    <text evidence="1">Belongs to the carbon-nitrogen hydrolase superfamily. NIT1/NIT2 family.</text>
</comment>
<comment type="caution">
    <text evidence="3">The sequence shown here is derived from an EMBL/GenBank/DDBJ whole genome shotgun (WGS) entry which is preliminary data.</text>
</comment>
<sequence>MRPKPNLFHLVILTSFAYTTEFGQTYSSNKNVEAVPIASTEGIKLKIMSYQGTPHSGDVASNIALIQQTVIGAKHLGCDVVVFPELFITGYNIDRHVIALAETIDGPMISQIKRIAMGAGIAIVIGFPESDNEKIYNSAVVINSNGDLVGHHRKVFLFGDKEKSLFTPGDTFTTFNLNGYCCGMSICYDIEFPEPIRILANKGAHIVFNPTANMEPYHEVPKTLARARALENGVCIVYANLSGVEDGLKYTGLSAIIGPDGLDIARAGRSSAVIVADVSEILLMNKHNPTSTQSHDLAQVQFS</sequence>
<dbReference type="PANTHER" id="PTHR23088">
    <property type="entry name" value="NITRILASE-RELATED"/>
    <property type="match status" value="1"/>
</dbReference>
<keyword evidence="3" id="KW-0378">Hydrolase</keyword>
<dbReference type="Gene3D" id="3.60.110.10">
    <property type="entry name" value="Carbon-nitrogen hydrolase"/>
    <property type="match status" value="1"/>
</dbReference>
<evidence type="ECO:0000256" key="1">
    <source>
        <dbReference type="ARBA" id="ARBA00010613"/>
    </source>
</evidence>
<dbReference type="OrthoDB" id="9803803at2"/>
<accession>A0A3N9TCS6</accession>
<dbReference type="PROSITE" id="PS50263">
    <property type="entry name" value="CN_HYDROLASE"/>
    <property type="match status" value="1"/>
</dbReference>
<proteinExistence type="inferred from homology"/>
<name>A0A3N9TCS6_9VIBR</name>
<gene>
    <name evidence="3" type="ORF">EES38_17325</name>
</gene>
<dbReference type="EMBL" id="RJVQ01000009">
    <property type="protein sequence ID" value="RQW61869.1"/>
    <property type="molecule type" value="Genomic_DNA"/>
</dbReference>
<organism evidence="3 4">
    <name type="scientific">Vibrio viridaestus</name>
    <dbReference type="NCBI Taxonomy" id="2487322"/>
    <lineage>
        <taxon>Bacteria</taxon>
        <taxon>Pseudomonadati</taxon>
        <taxon>Pseudomonadota</taxon>
        <taxon>Gammaproteobacteria</taxon>
        <taxon>Vibrionales</taxon>
        <taxon>Vibrionaceae</taxon>
        <taxon>Vibrio</taxon>
    </lineage>
</organism>
<dbReference type="Proteomes" id="UP000281112">
    <property type="component" value="Unassembled WGS sequence"/>
</dbReference>
<dbReference type="InterPro" id="IPR036526">
    <property type="entry name" value="C-N_Hydrolase_sf"/>
</dbReference>
<protein>
    <submittedName>
        <fullName evidence="3">Carbon-nitrogen hydrolase</fullName>
    </submittedName>
</protein>
<feature type="domain" description="CN hydrolase" evidence="2">
    <location>
        <begin position="43"/>
        <end position="280"/>
    </location>
</feature>
<dbReference type="GO" id="GO:0016787">
    <property type="term" value="F:hydrolase activity"/>
    <property type="evidence" value="ECO:0007669"/>
    <property type="project" value="UniProtKB-KW"/>
</dbReference>
<dbReference type="Pfam" id="PF00795">
    <property type="entry name" value="CN_hydrolase"/>
    <property type="match status" value="1"/>
</dbReference>
<dbReference type="CDD" id="cd07576">
    <property type="entry name" value="R-amidase_like"/>
    <property type="match status" value="1"/>
</dbReference>
<evidence type="ECO:0000259" key="2">
    <source>
        <dbReference type="PROSITE" id="PS50263"/>
    </source>
</evidence>
<dbReference type="InterPro" id="IPR044083">
    <property type="entry name" value="RamA-like"/>
</dbReference>
<dbReference type="SUPFAM" id="SSF56317">
    <property type="entry name" value="Carbon-nitrogen hydrolase"/>
    <property type="match status" value="1"/>
</dbReference>
<keyword evidence="4" id="KW-1185">Reference proteome</keyword>
<reference evidence="3 4" key="1">
    <citation type="submission" date="2018-11" db="EMBL/GenBank/DDBJ databases">
        <title>Vibrio LJC006 sp. nov., isolated from seawater during the bloom of the enteromorpha.</title>
        <authorList>
            <person name="Liang J."/>
        </authorList>
    </citation>
    <scope>NUCLEOTIDE SEQUENCE [LARGE SCALE GENOMIC DNA]</scope>
    <source>
        <strain evidence="3 4">LJC006</strain>
    </source>
</reference>
<dbReference type="PROSITE" id="PS01227">
    <property type="entry name" value="UPF0012"/>
    <property type="match status" value="1"/>
</dbReference>